<reference evidence="1" key="2">
    <citation type="journal article" date="2019" name="IMA Fungus">
        <title>Genome sequencing and comparison of five Tilletia species to identify candidate genes for the detection of regulated species infecting wheat.</title>
        <authorList>
            <person name="Nguyen H.D.T."/>
            <person name="Sultana T."/>
            <person name="Kesanakurti P."/>
            <person name="Hambleton S."/>
        </authorList>
    </citation>
    <scope>NUCLEOTIDE SEQUENCE</scope>
    <source>
        <strain evidence="1">DAOMC 236416</strain>
    </source>
</reference>
<dbReference type="AlphaFoldDB" id="A0A177TSL7"/>
<dbReference type="InterPro" id="IPR011047">
    <property type="entry name" value="Quinoprotein_ADH-like_sf"/>
</dbReference>
<gene>
    <name evidence="1" type="ORF">A4X13_0g4764</name>
</gene>
<sequence>MPSDILAALLPELVIEIFSQLDPASLTRCTAVSKAWRKTIANDLIWRRVATKQLGLCPDDTEVQDLATLPSLKRWSASGHLAGLTSFRQLCVRWQQILVGWRGRRGAVADDYSDHRDLDDRSEKDFEELFEMRPLAMFLDNFRPGSNPRTLQIQDQLKTLLPHPSKVGVNKIQATSYFIQPNTSGGQLGFWRIKTDPETSTLIATARQGGLFVIDIHNSQIIWQLGAQEVPAFAELEAEHGILIIHGLVEGGEDLKKNVQVWVHRRLIPDEGNGELYQSRSIIRTSQVVRASRFKWPIFCGMGELGTAFFWDVTDPDQPHQLNSIDASARHIFVWKMNSVDFDDQHLFLVGQRLDQVTIYDRTTGQVKWSMGAYLRQANAASLIRPYKVKMADLRADHTASRAFGTATDFFERKLLPQAIEPSILKTIERPGEGAAGEDCFPWEAVLSDGGTGALLMLAKHMLVIVPNFASLSEADCRVPIMTVEHVLPPNLSPSSLPRSAMSVADGRVFFLIRDPIILDLAPYRQAPPTSASTPFLLPEDPTLPPPVRVFASHDPRRVLMADRSGCSSAEMDAANIFAEVPWVTRSGNEEMPFMSHEVLHWRIERAESLPSTATM</sequence>
<evidence type="ECO:0000313" key="1">
    <source>
        <dbReference type="EMBL" id="KAE8250401.1"/>
    </source>
</evidence>
<dbReference type="InterPro" id="IPR036047">
    <property type="entry name" value="F-box-like_dom_sf"/>
</dbReference>
<reference evidence="1" key="1">
    <citation type="submission" date="2016-04" db="EMBL/GenBank/DDBJ databases">
        <authorList>
            <person name="Nguyen H.D."/>
            <person name="Samba Siva P."/>
            <person name="Cullis J."/>
            <person name="Levesque C.A."/>
            <person name="Hambleton S."/>
        </authorList>
    </citation>
    <scope>NUCLEOTIDE SEQUENCE</scope>
    <source>
        <strain evidence="1">DAOMC 236416</strain>
    </source>
</reference>
<dbReference type="Proteomes" id="UP000077521">
    <property type="component" value="Unassembled WGS sequence"/>
</dbReference>
<organism evidence="1 2">
    <name type="scientific">Tilletia indica</name>
    <dbReference type="NCBI Taxonomy" id="43049"/>
    <lineage>
        <taxon>Eukaryota</taxon>
        <taxon>Fungi</taxon>
        <taxon>Dikarya</taxon>
        <taxon>Basidiomycota</taxon>
        <taxon>Ustilaginomycotina</taxon>
        <taxon>Exobasidiomycetes</taxon>
        <taxon>Tilletiales</taxon>
        <taxon>Tilletiaceae</taxon>
        <taxon>Tilletia</taxon>
    </lineage>
</organism>
<evidence type="ECO:0000313" key="2">
    <source>
        <dbReference type="Proteomes" id="UP000077521"/>
    </source>
</evidence>
<dbReference type="InterPro" id="IPR001810">
    <property type="entry name" value="F-box_dom"/>
</dbReference>
<keyword evidence="2" id="KW-1185">Reference proteome</keyword>
<dbReference type="Gene3D" id="1.20.1280.50">
    <property type="match status" value="1"/>
</dbReference>
<dbReference type="SMART" id="SM00256">
    <property type="entry name" value="FBOX"/>
    <property type="match status" value="1"/>
</dbReference>
<dbReference type="Pfam" id="PF12937">
    <property type="entry name" value="F-box-like"/>
    <property type="match status" value="1"/>
</dbReference>
<proteinExistence type="predicted"/>
<dbReference type="EMBL" id="LWDF02000328">
    <property type="protein sequence ID" value="KAE8250401.1"/>
    <property type="molecule type" value="Genomic_DNA"/>
</dbReference>
<comment type="caution">
    <text evidence="1">The sequence shown here is derived from an EMBL/GenBank/DDBJ whole genome shotgun (WGS) entry which is preliminary data.</text>
</comment>
<protein>
    <submittedName>
        <fullName evidence="1">Uncharacterized protein</fullName>
    </submittedName>
</protein>
<accession>A0A177TSL7</accession>
<dbReference type="PROSITE" id="PS50181">
    <property type="entry name" value="FBOX"/>
    <property type="match status" value="1"/>
</dbReference>
<dbReference type="SUPFAM" id="SSF50998">
    <property type="entry name" value="Quinoprotein alcohol dehydrogenase-like"/>
    <property type="match status" value="1"/>
</dbReference>
<name>A0A177TSL7_9BASI</name>
<dbReference type="SUPFAM" id="SSF81383">
    <property type="entry name" value="F-box domain"/>
    <property type="match status" value="1"/>
</dbReference>